<dbReference type="AlphaFoldDB" id="U1MXD3"/>
<proteinExistence type="predicted"/>
<accession>U1MXD3</accession>
<gene>
    <name evidence="1" type="ORF">L332_12400</name>
</gene>
<dbReference type="EMBL" id="ASHR01000007">
    <property type="protein sequence ID" value="ERG65235.1"/>
    <property type="molecule type" value="Genomic_DNA"/>
</dbReference>
<evidence type="ECO:0000313" key="1">
    <source>
        <dbReference type="EMBL" id="ERG65235.1"/>
    </source>
</evidence>
<organism evidence="1 2">
    <name type="scientific">Agrococcus pavilionensis RW1</name>
    <dbReference type="NCBI Taxonomy" id="1330458"/>
    <lineage>
        <taxon>Bacteria</taxon>
        <taxon>Bacillati</taxon>
        <taxon>Actinomycetota</taxon>
        <taxon>Actinomycetes</taxon>
        <taxon>Micrococcales</taxon>
        <taxon>Microbacteriaceae</taxon>
        <taxon>Agrococcus</taxon>
    </lineage>
</organism>
<dbReference type="Proteomes" id="UP000016462">
    <property type="component" value="Unassembled WGS sequence"/>
</dbReference>
<dbReference type="RefSeq" id="WP_021009606.1">
    <property type="nucleotide sequence ID" value="NZ_ASHR01000007.1"/>
</dbReference>
<name>U1MXD3_9MICO</name>
<evidence type="ECO:0000313" key="2">
    <source>
        <dbReference type="Proteomes" id="UP000016462"/>
    </source>
</evidence>
<protein>
    <submittedName>
        <fullName evidence="1">Uncharacterized protein</fullName>
    </submittedName>
</protein>
<sequence length="202" mass="22307">MSDLRTLLRGDGAVPAFRMLLPQGWVSYRPDEQSQEELLGAAAKRLATAGRPDLLVQLRRHAATAFGQLREQRAILVMMPGEDTPQSLFLPATITAVERVSTPDAPVREVVVDAIRRKGAKPLDDRGVIIRWLERRDVELDGESSATTSIIYVMAVPGTGRRRALQLTAVITHPTDLPADDDVLEQWIALIDAHVATFAWEP</sequence>
<keyword evidence="2" id="KW-1185">Reference proteome</keyword>
<dbReference type="OrthoDB" id="3769378at2"/>
<comment type="caution">
    <text evidence="1">The sequence shown here is derived from an EMBL/GenBank/DDBJ whole genome shotgun (WGS) entry which is preliminary data.</text>
</comment>
<reference evidence="1 2" key="1">
    <citation type="journal article" date="2013" name="Genome Announc.">
        <title>First draft genome sequence from a member of the genus agrococcus, isolated from modern microbialites.</title>
        <authorList>
            <person name="White R.A.III."/>
            <person name="Grassa C.J."/>
            <person name="Suttle C.A."/>
        </authorList>
    </citation>
    <scope>NUCLEOTIDE SEQUENCE [LARGE SCALE GENOMIC DNA]</scope>
    <source>
        <strain evidence="1 2">RW1</strain>
    </source>
</reference>